<dbReference type="Gene3D" id="1.20.58.530">
    <property type="match status" value="1"/>
</dbReference>
<dbReference type="CDD" id="cd12176">
    <property type="entry name" value="PGDH_3"/>
    <property type="match status" value="1"/>
</dbReference>
<dbReference type="InterPro" id="IPR006140">
    <property type="entry name" value="D-isomer_DH_NAD-bd"/>
</dbReference>
<comment type="function">
    <text evidence="21">Broad-specificity nucleoside monophosphate (NMP) kinase that catalyzes the reversible transfer of the terminal phosphate group between nucleoside triphosphates and monophosphates. Has also ATPase activity. Involved in the late cytoplasmic maturation steps of the 40S ribosomal particles, specifically 18S rRNA maturation. While NMP activity is not required for ribosome maturation, ATPase activity is. Associates transiently with small ribosomal subunit protein uS11. ATP hydrolysis breaks the interaction with uS11. May temporarily remove uS11 from the ribosome to enable a conformational change of the ribosomal RNA that is needed for the final maturation step of the small ribosomal subunit. Its NMP activity may have a role in nuclear energy homeostasis.</text>
</comment>
<evidence type="ECO:0000256" key="1">
    <source>
        <dbReference type="ARBA" id="ARBA00000582"/>
    </source>
</evidence>
<dbReference type="Pfam" id="PF02826">
    <property type="entry name" value="2-Hacid_dh_C"/>
    <property type="match status" value="1"/>
</dbReference>
<dbReference type="GO" id="GO:0006564">
    <property type="term" value="P:L-serine biosynthetic process"/>
    <property type="evidence" value="ECO:0007669"/>
    <property type="project" value="UniProtKB-ARBA"/>
</dbReference>
<evidence type="ECO:0000256" key="12">
    <source>
        <dbReference type="ARBA" id="ARBA00022840"/>
    </source>
</evidence>
<dbReference type="GO" id="GO:0007015">
    <property type="term" value="P:actin filament organization"/>
    <property type="evidence" value="ECO:0007669"/>
    <property type="project" value="TreeGrafter"/>
</dbReference>
<keyword evidence="14" id="KW-0520">NAD</keyword>
<dbReference type="Gene3D" id="3.40.50.720">
    <property type="entry name" value="NAD(P)-binding Rossmann-like Domain"/>
    <property type="match status" value="2"/>
</dbReference>
<dbReference type="SUPFAM" id="SSF52283">
    <property type="entry name" value="Formate/glycerate dehydrogenase catalytic domain-like"/>
    <property type="match status" value="1"/>
</dbReference>
<dbReference type="PRINTS" id="PR00193">
    <property type="entry name" value="MYOSINHEAVY"/>
</dbReference>
<evidence type="ECO:0000259" key="24">
    <source>
        <dbReference type="PROSITE" id="PS51126"/>
    </source>
</evidence>
<dbReference type="Pfam" id="PF00389">
    <property type="entry name" value="2-Hacid_dh"/>
    <property type="match status" value="1"/>
</dbReference>
<evidence type="ECO:0000259" key="26">
    <source>
        <dbReference type="PROSITE" id="PS51671"/>
    </source>
</evidence>
<protein>
    <recommendedName>
        <fullName evidence="21">Adenylate kinase isoenzyme 6 homolog</fullName>
        <shortName evidence="21">AK6</shortName>
        <ecNumber evidence="21">2.7.4.3</ecNumber>
    </recommendedName>
    <alternativeName>
        <fullName evidence="21">Dual activity adenylate kinase/ATPase</fullName>
        <shortName evidence="21">AK/ATPase</shortName>
    </alternativeName>
</protein>
<proteinExistence type="inferred from homology"/>
<evidence type="ECO:0000256" key="13">
    <source>
        <dbReference type="ARBA" id="ARBA00023002"/>
    </source>
</evidence>
<dbReference type="GO" id="GO:0005634">
    <property type="term" value="C:nucleus"/>
    <property type="evidence" value="ECO:0007669"/>
    <property type="project" value="UniProtKB-SubCell"/>
</dbReference>
<evidence type="ECO:0000256" key="5">
    <source>
        <dbReference type="ARBA" id="ARBA00022490"/>
    </source>
</evidence>
<dbReference type="Proteomes" id="UP001302745">
    <property type="component" value="Unassembled WGS sequence"/>
</dbReference>
<dbReference type="PROSITE" id="PS00671">
    <property type="entry name" value="D_2_HYDROXYACID_DH_3"/>
    <property type="match status" value="1"/>
</dbReference>
<feature type="domain" description="ACT" evidence="26">
    <location>
        <begin position="403"/>
        <end position="476"/>
    </location>
</feature>
<dbReference type="FunFam" id="3.40.50.300:FF:000372">
    <property type="entry name" value="Adenylate kinase isoenzyme 6 homolog"/>
    <property type="match status" value="1"/>
</dbReference>
<sequence length="2162" mass="243260">MDIPPDIARSSLAAAVSYSLSVSPTAAFHSPPPSSSQGGMAGSLAHRAAAAEGKQLKPFNTEDIKILLLENVNQTGRDILKAQGYQVEFLKTSLPEDQLIEKIRDVHVIGIRSKTKLTAKVLQEAKHLLVVGCFCIGTNQVDLDYAAKQGIAVFNSPFANSRSVAELVIGEIISLARQLGDRSLEMHRGTWNKVSAKCWEIRGKTLGIVGYGHIGSQLSVLAEAMGMSVIYYDIITLMAIGSARQVPTLEALLEEADFVSLHVPETPETKNLISVKQLERMKTGSYLINASRGTVVDIPALTKAMRAGKVAGAALDVYPNEPAANGDYFVNELNAWAEDLRGLSNIILTPHIGGSTEEAQRAIGVEVAEALVRYINQGVTLGSVNLPEVMMRAPSISEPNHARVIYIHRNVPGVLRKVNEVLADHNVDKQISDSKGDVAYLMADVSDVKTEDIKEIRDGLDALSSRILHSPQPHPMSESYDVGTRAWQPDATEGWVASEVIKKLVDGSKVLIEFQLENGETKKLEVSLEALQSGNHSSLPPLMNPTVLEASDDLTNLSHLNEPAVLQAIRLRYAQKEIYTYSGIVLIATNPFARVDSLYVPGMVQVYAGKQRATQAPHLFAIAEEAFMDMLRDGKNQTVVVSGESGAGKTVSAKYIMRYFATRESPDSPGSRAKRGSESMSKTEEAILATNPIMEAFGNAKTTRNDNSSRFGKYIEIMFDKGTNIIGAKIRTYLLERSRLVFQPLKERNYHIFYQLVAGVTEKERQELGLLPIEQFEYLNQGNTPTIDGMDDKAEFIATKQSLKTIGVSEAYQAEIFKLLAGLLHLGNVKIGASRNDSVLSATEPSLVKACDIIGIDAPEFAKWIVKKQLITRGEKITSNLTQAQAIVVRDSVAKFVYSSLFDWLVEIINQSLATEEVLNRVSSFIGVLDIYGFEHFAKNSFEQFCINYANEKLQQEFNQHVFKLEQEEYLREQIDWTFIDFADNQPCIDLIEAKLGILSLLDEESRLPMGSDEQFVTKLHHNYAADKHKFYKKPRFGKSSFTVCHYAIDVTYESDGFIEKNRDTVPDEHMAVLRASTSKFLGAVLDAASAVREKDVASVSSNAVRPAAGRRIGVAVNRKPTLGGIFKSSLIELMNTINNTDVHYIRCIKPNEAKEAWKFEGPMVLSQLRACGVLETVRISCAGYPTRWTYEEFALRYYMLVPSSGWTSEIREMANAILTKALGTSTAKGMDKYQMGLTKIFFRAGMLAFLENLRTNRLNECAIMIQKNLKAKYYRKKYLDARASIIGFQAAIRAHKARKQAQQMRTVKAAISIQRVWRGHKQRKQFLRIRSDMVRVQAAFKGYLRRKEIMETRVGNAALIIQRNWRSRTQLRAWRDYRRKVVIVQSLWRGRSARKEYKVISYKLENKVNKELKTQVENYEGQVLIWRNRHNALEARTKELQTEANQAGIAAARLEAMEAEMKKLQASFEESVASVKRMQDEERQLRESLRATGAELDAERQGSQTHEAEKNSLRQQLLELQEALEEARRNAPINGELANGHVPAPAAPAGLINLVSAKKPKRRSAGAEVLDRYSTTYNPRPVSVAVPGMNRQTTMSGSTFVPGVDSIELELESLLADEEGLNEEVTVGLIRNLKIPSPASNPPPSDKEVLFPSFLINLVTSEMWNNGFVKESERFLANVMQSIQQEVMQHDGDDAINPGAFWLSNVHEMLSFVFLAEDWYEAQKSDNYEYDRLLEIVKHDLESLEFNIYHTWMKVLKRKLSKMIIPAIIESQSLPGFVTNENNRFLGKLLQTNNQPAYTMDNLLSMLNSVFRAMKGYYLEESIINQTITELLRLVGVTAFNDLLMRRNFLSWKRGLQINYNITRIEEWCKSHDFPEGTLKLEHLMQATKLLQLKKATLNDIEIIQDICWMLSPNQIQKLLNQYLVADYEQPINGEIMKAVASRVTEKSDVLLLPAVDMDDSGPYEIAEPRVITALETYTPSWLQTPRLKRLAEIVSQQAIAQQEKLDHCELLAERTGLKHISVNQVVKDRECHEGWDDEYQSWVVDEDKLLDAIEDQAKQGGCILDWHACDLFPKSWIDLVVVLRVDTATLYDRLTARKYPEVKLQENMDSEIMEVLLQEAKESYDEEIVVELQSVTADEMESNVERIEQWLEQWKTNNAI</sequence>
<dbReference type="InterPro" id="IPR006139">
    <property type="entry name" value="D-isomer_2_OHA_DH_cat_dom"/>
</dbReference>
<dbReference type="PROSITE" id="PS00065">
    <property type="entry name" value="D_2_HYDROXYACID_DH_1"/>
    <property type="match status" value="1"/>
</dbReference>
<feature type="domain" description="Myosin N-terminal SH3-like" evidence="27">
    <location>
        <begin position="481"/>
        <end position="536"/>
    </location>
</feature>
<dbReference type="GO" id="GO:0051287">
    <property type="term" value="F:NAD binding"/>
    <property type="evidence" value="ECO:0007669"/>
    <property type="project" value="InterPro"/>
</dbReference>
<evidence type="ECO:0000256" key="6">
    <source>
        <dbReference type="ARBA" id="ARBA00022517"/>
    </source>
</evidence>
<dbReference type="GO" id="GO:0005737">
    <property type="term" value="C:cytoplasm"/>
    <property type="evidence" value="ECO:0007669"/>
    <property type="project" value="UniProtKB-SubCell"/>
</dbReference>
<dbReference type="PROSITE" id="PS51126">
    <property type="entry name" value="DILUTE"/>
    <property type="match status" value="1"/>
</dbReference>
<keyword evidence="5 21" id="KW-0963">Cytoplasm</keyword>
<dbReference type="GO" id="GO:0016020">
    <property type="term" value="C:membrane"/>
    <property type="evidence" value="ECO:0007669"/>
    <property type="project" value="TreeGrafter"/>
</dbReference>
<evidence type="ECO:0000256" key="3">
    <source>
        <dbReference type="ARBA" id="ARBA00005854"/>
    </source>
</evidence>
<dbReference type="SUPFAM" id="SSF52540">
    <property type="entry name" value="P-loop containing nucleoside triphosphate hydrolases"/>
    <property type="match status" value="3"/>
</dbReference>
<evidence type="ECO:0000256" key="4">
    <source>
        <dbReference type="ARBA" id="ARBA00008314"/>
    </source>
</evidence>
<dbReference type="GO" id="GO:0005524">
    <property type="term" value="F:ATP binding"/>
    <property type="evidence" value="ECO:0007669"/>
    <property type="project" value="UniProtKB-UniRule"/>
</dbReference>
<dbReference type="GO" id="GO:0051015">
    <property type="term" value="F:actin filament binding"/>
    <property type="evidence" value="ECO:0007669"/>
    <property type="project" value="TreeGrafter"/>
</dbReference>
<feature type="region of interest" description="Disordered" evidence="23">
    <location>
        <begin position="1494"/>
        <end position="1513"/>
    </location>
</feature>
<feature type="domain" description="Myosin motor" evidence="25">
    <location>
        <begin position="549"/>
        <end position="1256"/>
    </location>
</feature>
<dbReference type="Gene3D" id="1.20.120.720">
    <property type="entry name" value="Myosin VI head, motor domain, U50 subdomain"/>
    <property type="match status" value="1"/>
</dbReference>
<comment type="subcellular location">
    <subcellularLocation>
        <location evidence="21">Cytoplasm</location>
    </subcellularLocation>
    <subcellularLocation>
        <location evidence="21">Nucleus</location>
    </subcellularLocation>
</comment>
<dbReference type="CDD" id="cd23767">
    <property type="entry name" value="IQCD"/>
    <property type="match status" value="1"/>
</dbReference>
<dbReference type="InterPro" id="IPR002710">
    <property type="entry name" value="Dilute_dom"/>
</dbReference>
<evidence type="ECO:0000259" key="27">
    <source>
        <dbReference type="PROSITE" id="PS51844"/>
    </source>
</evidence>
<evidence type="ECO:0000256" key="20">
    <source>
        <dbReference type="ARBA" id="ARBA00048731"/>
    </source>
</evidence>
<comment type="subunit">
    <text evidence="21">Interacts with small ribosomal subunit protein uS11. Not a structural component of 43S pre-ribosomes, but transiently interacts with them by binding to uS11.</text>
</comment>
<dbReference type="SMART" id="SM00015">
    <property type="entry name" value="IQ"/>
    <property type="match status" value="6"/>
</dbReference>
<dbReference type="PROSITE" id="PS51456">
    <property type="entry name" value="MYOSIN_MOTOR"/>
    <property type="match status" value="1"/>
</dbReference>
<dbReference type="Pfam" id="PF00612">
    <property type="entry name" value="IQ"/>
    <property type="match status" value="3"/>
</dbReference>
<dbReference type="PROSITE" id="PS51844">
    <property type="entry name" value="SH3_LIKE"/>
    <property type="match status" value="1"/>
</dbReference>
<evidence type="ECO:0000256" key="21">
    <source>
        <dbReference type="HAMAP-Rule" id="MF_03173"/>
    </source>
</evidence>
<dbReference type="GO" id="GO:0047545">
    <property type="term" value="F:(S)-2-hydroxyglutarate dehydrogenase activity"/>
    <property type="evidence" value="ECO:0007669"/>
    <property type="project" value="UniProtKB-ARBA"/>
</dbReference>
<dbReference type="FunFam" id="3.40.50.720:FF:000041">
    <property type="entry name" value="D-3-phosphoglycerate dehydrogenase"/>
    <property type="match status" value="1"/>
</dbReference>
<evidence type="ECO:0000256" key="22">
    <source>
        <dbReference type="PROSITE-ProRule" id="PRU00782"/>
    </source>
</evidence>
<keyword evidence="15" id="KW-0175">Coiled coil</keyword>
<dbReference type="Pfam" id="PF01843">
    <property type="entry name" value="DIL"/>
    <property type="match status" value="1"/>
</dbReference>
<dbReference type="InterPro" id="IPR020618">
    <property type="entry name" value="Adenyl_kinase_AK6"/>
</dbReference>
<dbReference type="GO" id="GO:0042274">
    <property type="term" value="P:ribosomal small subunit biogenesis"/>
    <property type="evidence" value="ECO:0007669"/>
    <property type="project" value="UniProtKB-UniRule"/>
</dbReference>
<dbReference type="Gene3D" id="3.30.70.260">
    <property type="match status" value="1"/>
</dbReference>
<comment type="pathway">
    <text evidence="2">Amino-acid biosynthesis; L-serine biosynthesis; L-serine from 3-phospho-D-glycerate: step 1/3.</text>
</comment>
<dbReference type="NCBIfam" id="NF008759">
    <property type="entry name" value="PRK11790.1"/>
    <property type="match status" value="1"/>
</dbReference>
<keyword evidence="10 21" id="KW-0547">Nucleotide-binding</keyword>
<dbReference type="SUPFAM" id="SSF55021">
    <property type="entry name" value="ACT-like"/>
    <property type="match status" value="1"/>
</dbReference>
<comment type="similarity">
    <text evidence="4 22">Belongs to the TRAFAC class myosin-kinesin ATPase superfamily. Myosin family.</text>
</comment>
<dbReference type="InterPro" id="IPR045865">
    <property type="entry name" value="ACT-like_dom_sf"/>
</dbReference>
<evidence type="ECO:0000256" key="15">
    <source>
        <dbReference type="ARBA" id="ARBA00023054"/>
    </source>
</evidence>
<dbReference type="Gene3D" id="1.10.10.820">
    <property type="match status" value="1"/>
</dbReference>
<dbReference type="Gene3D" id="3.40.850.10">
    <property type="entry name" value="Kinesin motor domain"/>
    <property type="match status" value="1"/>
</dbReference>
<dbReference type="PROSITE" id="PS00670">
    <property type="entry name" value="D_2_HYDROXYACID_DH_2"/>
    <property type="match status" value="1"/>
</dbReference>
<dbReference type="PROSITE" id="PS51671">
    <property type="entry name" value="ACT"/>
    <property type="match status" value="1"/>
</dbReference>
<comment type="caution">
    <text evidence="21">Lacks conserved residue(s) required for the propagation of feature annotation.</text>
</comment>
<dbReference type="CDD" id="cd01380">
    <property type="entry name" value="MYSc_Myo5"/>
    <property type="match status" value="1"/>
</dbReference>
<dbReference type="FunFam" id="1.10.10.820:FF:000001">
    <property type="entry name" value="Myosin heavy chain"/>
    <property type="match status" value="1"/>
</dbReference>
<dbReference type="InterPro" id="IPR001609">
    <property type="entry name" value="Myosin_head_motor_dom-like"/>
</dbReference>
<evidence type="ECO:0000256" key="11">
    <source>
        <dbReference type="ARBA" id="ARBA00022777"/>
    </source>
</evidence>
<dbReference type="GO" id="GO:0004017">
    <property type="term" value="F:AMP kinase activity"/>
    <property type="evidence" value="ECO:0007669"/>
    <property type="project" value="UniProtKB-UniRule"/>
</dbReference>
<feature type="region of interest" description="Actin-binding" evidence="22">
    <location>
        <begin position="1131"/>
        <end position="1153"/>
    </location>
</feature>
<dbReference type="PROSITE" id="PS50096">
    <property type="entry name" value="IQ"/>
    <property type="match status" value="4"/>
</dbReference>
<keyword evidence="11 21" id="KW-0418">Kinase</keyword>
<evidence type="ECO:0000256" key="9">
    <source>
        <dbReference type="ARBA" id="ARBA00022737"/>
    </source>
</evidence>
<keyword evidence="29" id="KW-1185">Reference proteome</keyword>
<evidence type="ECO:0000256" key="7">
    <source>
        <dbReference type="ARBA" id="ARBA00022552"/>
    </source>
</evidence>
<evidence type="ECO:0000256" key="16">
    <source>
        <dbReference type="ARBA" id="ARBA00023123"/>
    </source>
</evidence>
<feature type="domain" description="Dilute" evidence="24">
    <location>
        <begin position="1678"/>
        <end position="1947"/>
    </location>
</feature>
<gene>
    <name evidence="28" type="ORF">C8A00DRAFT_41073</name>
</gene>
<feature type="binding site" evidence="21">
    <location>
        <position position="2099"/>
    </location>
    <ligand>
        <name>ATP</name>
        <dbReference type="ChEBI" id="CHEBI:30616"/>
    </ligand>
</feature>
<keyword evidence="8 21" id="KW-0808">Transferase</keyword>
<comment type="caution">
    <text evidence="28">The sequence shown here is derived from an EMBL/GenBank/DDBJ whole genome shotgun (WGS) entry which is preliminary data.</text>
</comment>
<evidence type="ECO:0000313" key="28">
    <source>
        <dbReference type="EMBL" id="KAK4156500.1"/>
    </source>
</evidence>
<evidence type="ECO:0000256" key="23">
    <source>
        <dbReference type="SAM" id="MobiDB-lite"/>
    </source>
</evidence>
<comment type="catalytic activity">
    <reaction evidence="1 21">
        <text>AMP + ATP = 2 ADP</text>
        <dbReference type="Rhea" id="RHEA:12973"/>
        <dbReference type="ChEBI" id="CHEBI:30616"/>
        <dbReference type="ChEBI" id="CHEBI:456215"/>
        <dbReference type="ChEBI" id="CHEBI:456216"/>
        <dbReference type="EC" id="2.7.4.3"/>
    </reaction>
</comment>
<dbReference type="EC" id="2.7.4.3" evidence="21"/>
<dbReference type="InterPro" id="IPR029752">
    <property type="entry name" value="D-isomer_DH_CS1"/>
</dbReference>
<dbReference type="SUPFAM" id="SSF50084">
    <property type="entry name" value="Myosin S1 fragment, N-terminal domain"/>
    <property type="match status" value="1"/>
</dbReference>
<feature type="binding site" evidence="22">
    <location>
        <begin position="643"/>
        <end position="650"/>
    </location>
    <ligand>
        <name>ATP</name>
        <dbReference type="ChEBI" id="CHEBI:30616"/>
    </ligand>
</feature>
<feature type="region of interest" description="LID" evidence="21">
    <location>
        <begin position="2098"/>
        <end position="2108"/>
    </location>
</feature>
<accession>A0AAN6ZYA7</accession>
<dbReference type="InterPro" id="IPR002912">
    <property type="entry name" value="ACT_dom"/>
</dbReference>
<feature type="region of interest" description="NMPbind" evidence="21">
    <location>
        <begin position="2023"/>
        <end position="2046"/>
    </location>
</feature>
<dbReference type="PANTHER" id="PTHR13140">
    <property type="entry name" value="MYOSIN"/>
    <property type="match status" value="1"/>
</dbReference>
<dbReference type="InterPro" id="IPR046943">
    <property type="entry name" value="Fungal_Myo2/2A_CBD"/>
</dbReference>
<dbReference type="GO" id="GO:0004617">
    <property type="term" value="F:phosphoglycerate dehydrogenase activity"/>
    <property type="evidence" value="ECO:0007669"/>
    <property type="project" value="UniProtKB-EC"/>
</dbReference>
<dbReference type="GO" id="GO:0006364">
    <property type="term" value="P:rRNA processing"/>
    <property type="evidence" value="ECO:0007669"/>
    <property type="project" value="UniProtKB-KW"/>
</dbReference>
<dbReference type="Gene3D" id="3.30.70.1590">
    <property type="match status" value="1"/>
</dbReference>
<feature type="region of interest" description="Disordered" evidence="23">
    <location>
        <begin position="663"/>
        <end position="682"/>
    </location>
</feature>
<evidence type="ECO:0000256" key="14">
    <source>
        <dbReference type="ARBA" id="ARBA00023027"/>
    </source>
</evidence>
<comment type="similarity">
    <text evidence="21">Belongs to the adenylate kinase family. AK6 subfamily.</text>
</comment>
<dbReference type="InterPro" id="IPR036291">
    <property type="entry name" value="NAD(P)-bd_dom_sf"/>
</dbReference>
<dbReference type="GO" id="GO:0000146">
    <property type="term" value="F:microfilament motor activity"/>
    <property type="evidence" value="ECO:0007669"/>
    <property type="project" value="TreeGrafter"/>
</dbReference>
<dbReference type="Pfam" id="PF13238">
    <property type="entry name" value="AAA_18"/>
    <property type="match status" value="1"/>
</dbReference>
<dbReference type="SUPFAM" id="SSF51735">
    <property type="entry name" value="NAD(P)-binding Rossmann-fold domains"/>
    <property type="match status" value="1"/>
</dbReference>
<dbReference type="InterPro" id="IPR029753">
    <property type="entry name" value="D-isomer_DH_CS"/>
</dbReference>
<organism evidence="28 29">
    <name type="scientific">Chaetomidium leptoderma</name>
    <dbReference type="NCBI Taxonomy" id="669021"/>
    <lineage>
        <taxon>Eukaryota</taxon>
        <taxon>Fungi</taxon>
        <taxon>Dikarya</taxon>
        <taxon>Ascomycota</taxon>
        <taxon>Pezizomycotina</taxon>
        <taxon>Sordariomycetes</taxon>
        <taxon>Sordariomycetidae</taxon>
        <taxon>Sordariales</taxon>
        <taxon>Chaetomiaceae</taxon>
        <taxon>Chaetomidium</taxon>
    </lineage>
</organism>
<reference evidence="28" key="2">
    <citation type="submission" date="2023-05" db="EMBL/GenBank/DDBJ databases">
        <authorList>
            <consortium name="Lawrence Berkeley National Laboratory"/>
            <person name="Steindorff A."/>
            <person name="Hensen N."/>
            <person name="Bonometti L."/>
            <person name="Westerberg I."/>
            <person name="Brannstrom I.O."/>
            <person name="Guillou S."/>
            <person name="Cros-Aarteil S."/>
            <person name="Calhoun S."/>
            <person name="Haridas S."/>
            <person name="Kuo A."/>
            <person name="Mondo S."/>
            <person name="Pangilinan J."/>
            <person name="Riley R."/>
            <person name="Labutti K."/>
            <person name="Andreopoulos B."/>
            <person name="Lipzen A."/>
            <person name="Chen C."/>
            <person name="Yanf M."/>
            <person name="Daum C."/>
            <person name="Ng V."/>
            <person name="Clum A."/>
            <person name="Ohm R."/>
            <person name="Martin F."/>
            <person name="Silar P."/>
            <person name="Natvig D."/>
            <person name="Lalanne C."/>
            <person name="Gautier V."/>
            <person name="Ament-Velasquez S.L."/>
            <person name="Kruys A."/>
            <person name="Hutchinson M.I."/>
            <person name="Powell A.J."/>
            <person name="Barry K."/>
            <person name="Miller A.N."/>
            <person name="Grigoriev I.V."/>
            <person name="Debuchy R."/>
            <person name="Gladieux P."/>
            <person name="Thoren M.H."/>
            <person name="Johannesson H."/>
        </authorList>
    </citation>
    <scope>NUCLEOTIDE SEQUENCE</scope>
    <source>
        <strain evidence="28">CBS 538.74</strain>
    </source>
</reference>
<evidence type="ECO:0000256" key="2">
    <source>
        <dbReference type="ARBA" id="ARBA00005216"/>
    </source>
</evidence>
<dbReference type="InterPro" id="IPR036961">
    <property type="entry name" value="Kinesin_motor_dom_sf"/>
</dbReference>
<dbReference type="Gene3D" id="1.20.5.190">
    <property type="match status" value="3"/>
</dbReference>
<dbReference type="Pfam" id="PF00063">
    <property type="entry name" value="Myosin_head"/>
    <property type="match status" value="1"/>
</dbReference>
<dbReference type="Gene3D" id="3.40.50.300">
    <property type="entry name" value="P-loop containing nucleotide triphosphate hydrolases"/>
    <property type="match status" value="1"/>
</dbReference>
<reference evidence="28" key="1">
    <citation type="journal article" date="2023" name="Mol. Phylogenet. Evol.">
        <title>Genome-scale phylogeny and comparative genomics of the fungal order Sordariales.</title>
        <authorList>
            <person name="Hensen N."/>
            <person name="Bonometti L."/>
            <person name="Westerberg I."/>
            <person name="Brannstrom I.O."/>
            <person name="Guillou S."/>
            <person name="Cros-Aarteil S."/>
            <person name="Calhoun S."/>
            <person name="Haridas S."/>
            <person name="Kuo A."/>
            <person name="Mondo S."/>
            <person name="Pangilinan J."/>
            <person name="Riley R."/>
            <person name="LaButti K."/>
            <person name="Andreopoulos B."/>
            <person name="Lipzen A."/>
            <person name="Chen C."/>
            <person name="Yan M."/>
            <person name="Daum C."/>
            <person name="Ng V."/>
            <person name="Clum A."/>
            <person name="Steindorff A."/>
            <person name="Ohm R.A."/>
            <person name="Martin F."/>
            <person name="Silar P."/>
            <person name="Natvig D.O."/>
            <person name="Lalanne C."/>
            <person name="Gautier V."/>
            <person name="Ament-Velasquez S.L."/>
            <person name="Kruys A."/>
            <person name="Hutchinson M.I."/>
            <person name="Powell A.J."/>
            <person name="Barry K."/>
            <person name="Miller A.N."/>
            <person name="Grigoriev I.V."/>
            <person name="Debuchy R."/>
            <person name="Gladieux P."/>
            <person name="Hiltunen Thoren M."/>
            <person name="Johannesson H."/>
        </authorList>
    </citation>
    <scope>NUCLEOTIDE SEQUENCE</scope>
    <source>
        <strain evidence="28">CBS 538.74</strain>
    </source>
</reference>
<keyword evidence="13" id="KW-0560">Oxidoreductase</keyword>
<keyword evidence="7 21" id="KW-0698">rRNA processing</keyword>
<keyword evidence="12 21" id="KW-0067">ATP-binding</keyword>
<keyword evidence="17 22" id="KW-0505">Motor protein</keyword>
<name>A0AAN6ZYA7_9PEZI</name>
<comment type="similarity">
    <text evidence="3">Belongs to the D-isomer specific 2-hydroxyacid dehydrogenase family.</text>
</comment>
<evidence type="ECO:0000256" key="10">
    <source>
        <dbReference type="ARBA" id="ARBA00022741"/>
    </source>
</evidence>
<evidence type="ECO:0000256" key="8">
    <source>
        <dbReference type="ARBA" id="ARBA00022679"/>
    </source>
</evidence>
<dbReference type="CDD" id="cd15480">
    <property type="entry name" value="fMyo2p_CBD"/>
    <property type="match status" value="1"/>
</dbReference>
<dbReference type="InterPro" id="IPR000048">
    <property type="entry name" value="IQ_motif_EF-hand-BS"/>
</dbReference>
<evidence type="ECO:0000256" key="18">
    <source>
        <dbReference type="ARBA" id="ARBA00023203"/>
    </source>
</evidence>
<dbReference type="PANTHER" id="PTHR13140:SF706">
    <property type="entry name" value="DILUTE CLASS UNCONVENTIONAL MYOSIN, ISOFORM C"/>
    <property type="match status" value="1"/>
</dbReference>
<feature type="binding site" evidence="21">
    <location>
        <position position="1986"/>
    </location>
    <ligand>
        <name>ATP</name>
        <dbReference type="ChEBI" id="CHEBI:30616"/>
    </ligand>
</feature>
<keyword evidence="19 21" id="KW-0539">Nucleus</keyword>
<dbReference type="GO" id="GO:0016459">
    <property type="term" value="C:myosin complex"/>
    <property type="evidence" value="ECO:0007669"/>
    <property type="project" value="UniProtKB-KW"/>
</dbReference>
<dbReference type="SMART" id="SM00242">
    <property type="entry name" value="MYSc"/>
    <property type="match status" value="1"/>
</dbReference>
<keyword evidence="18 22" id="KW-0009">Actin-binding</keyword>
<evidence type="ECO:0000259" key="25">
    <source>
        <dbReference type="PROSITE" id="PS51456"/>
    </source>
</evidence>
<evidence type="ECO:0000256" key="17">
    <source>
        <dbReference type="ARBA" id="ARBA00023175"/>
    </source>
</evidence>
<keyword evidence="16 22" id="KW-0518">Myosin</keyword>
<dbReference type="InterPro" id="IPR027417">
    <property type="entry name" value="P-loop_NTPase"/>
</dbReference>
<dbReference type="InterPro" id="IPR004009">
    <property type="entry name" value="SH3_Myosin"/>
</dbReference>
<evidence type="ECO:0000256" key="19">
    <source>
        <dbReference type="ARBA" id="ARBA00023242"/>
    </source>
</evidence>
<comment type="catalytic activity">
    <reaction evidence="21">
        <text>ATP + H2O = ADP + phosphate + H(+)</text>
        <dbReference type="Rhea" id="RHEA:13065"/>
        <dbReference type="ChEBI" id="CHEBI:15377"/>
        <dbReference type="ChEBI" id="CHEBI:15378"/>
        <dbReference type="ChEBI" id="CHEBI:30616"/>
        <dbReference type="ChEBI" id="CHEBI:43474"/>
        <dbReference type="ChEBI" id="CHEBI:456216"/>
    </reaction>
</comment>
<dbReference type="InterPro" id="IPR036103">
    <property type="entry name" value="MYSc_Myo5"/>
</dbReference>
<dbReference type="HAMAP" id="MF_00039">
    <property type="entry name" value="Adenylate_kinase_AK6"/>
    <property type="match status" value="1"/>
</dbReference>
<keyword evidence="6 21" id="KW-0690">Ribosome biogenesis</keyword>
<dbReference type="SMART" id="SM01132">
    <property type="entry name" value="DIL"/>
    <property type="match status" value="1"/>
</dbReference>
<dbReference type="EMBL" id="MU856867">
    <property type="protein sequence ID" value="KAK4156500.1"/>
    <property type="molecule type" value="Genomic_DNA"/>
</dbReference>
<evidence type="ECO:0000313" key="29">
    <source>
        <dbReference type="Proteomes" id="UP001302745"/>
    </source>
</evidence>
<comment type="catalytic activity">
    <reaction evidence="20">
        <text>(2R)-3-phosphoglycerate + NAD(+) = 3-phosphooxypyruvate + NADH + H(+)</text>
        <dbReference type="Rhea" id="RHEA:12641"/>
        <dbReference type="ChEBI" id="CHEBI:15378"/>
        <dbReference type="ChEBI" id="CHEBI:18110"/>
        <dbReference type="ChEBI" id="CHEBI:57540"/>
        <dbReference type="ChEBI" id="CHEBI:57945"/>
        <dbReference type="ChEBI" id="CHEBI:58272"/>
        <dbReference type="EC" id="1.1.1.95"/>
    </reaction>
</comment>
<dbReference type="GO" id="GO:0016887">
    <property type="term" value="F:ATP hydrolysis activity"/>
    <property type="evidence" value="ECO:0007669"/>
    <property type="project" value="UniProtKB-UniRule"/>
</dbReference>
<keyword evidence="9" id="KW-0677">Repeat</keyword>